<feature type="compositionally biased region" description="Basic and acidic residues" evidence="1">
    <location>
        <begin position="440"/>
        <end position="467"/>
    </location>
</feature>
<protein>
    <submittedName>
        <fullName evidence="2">Uncharacterized protein</fullName>
    </submittedName>
</protein>
<feature type="region of interest" description="Disordered" evidence="1">
    <location>
        <begin position="206"/>
        <end position="279"/>
    </location>
</feature>
<name>A0A4Z1GMZ5_9HELO</name>
<dbReference type="Proteomes" id="UP000297814">
    <property type="component" value="Unassembled WGS sequence"/>
</dbReference>
<evidence type="ECO:0000313" key="2">
    <source>
        <dbReference type="EMBL" id="TGO35871.1"/>
    </source>
</evidence>
<feature type="region of interest" description="Disordered" evidence="1">
    <location>
        <begin position="440"/>
        <end position="508"/>
    </location>
</feature>
<gene>
    <name evidence="2" type="ORF">BHYA_0143g00130</name>
</gene>
<feature type="compositionally biased region" description="Basic and acidic residues" evidence="1">
    <location>
        <begin position="245"/>
        <end position="279"/>
    </location>
</feature>
<comment type="caution">
    <text evidence="2">The sequence shown here is derived from an EMBL/GenBank/DDBJ whole genome shotgun (WGS) entry which is preliminary data.</text>
</comment>
<feature type="compositionally biased region" description="Polar residues" evidence="1">
    <location>
        <begin position="184"/>
        <end position="199"/>
    </location>
</feature>
<keyword evidence="3" id="KW-1185">Reference proteome</keyword>
<sequence>MSFEDDDDDEMMLGMDANEESFFTAVEWPSQQSTWLSHSKPLVLRPAVYGVPDVEEMVDCVYGNDGRVTSTGNAAQLPAWFAHHKQLVYRPAIRGIPPVEESSSPFVGHNYTRPLVLRPAVSGIPEAEGASPQAMRRNHTNSLVLRPAVPCVPATEEASPQAMRGNHNKPLVLRPAIPGVPATKETSPQFAQKNRSNSLVHRPAILRSHKRNDIAEGAQIRQLQSTLPHRPRVNDKYRDSRRRYKEAVRKWTERKREREETERRKQSESRGSDRFGDSHHEIDPAIIKQEIQDTHADLHDAVGNDEHETLRAYISPSNEWPRLMPISETKSSTDTLISVLVAEITKERQRVDEVKNFVNKKHTLEEWQNWGKILAERMDKEKKHWEEYKEMRKKEESRDHGGQKFDESTRGGWAREPLSIQSADYWLDKLDRAFEEAENRLPKAHCESKEAEKKSGEQRAAKTEKPQFVKRHVRAHVDSDSDDPSAMGPAKRKQLPLRQKNTENSHAR</sequence>
<feature type="compositionally biased region" description="Basic and acidic residues" evidence="1">
    <location>
        <begin position="391"/>
        <end position="409"/>
    </location>
</feature>
<reference evidence="2 3" key="1">
    <citation type="submission" date="2017-12" db="EMBL/GenBank/DDBJ databases">
        <title>Comparative genomics of Botrytis spp.</title>
        <authorList>
            <person name="Valero-Jimenez C.A."/>
            <person name="Tapia P."/>
            <person name="Veloso J."/>
            <person name="Silva-Moreno E."/>
            <person name="Staats M."/>
            <person name="Valdes J.H."/>
            <person name="Van Kan J.A.L."/>
        </authorList>
    </citation>
    <scope>NUCLEOTIDE SEQUENCE [LARGE SCALE GENOMIC DNA]</scope>
    <source>
        <strain evidence="2 3">Bh0001</strain>
    </source>
</reference>
<dbReference type="EMBL" id="PQXK01000143">
    <property type="protein sequence ID" value="TGO35871.1"/>
    <property type="molecule type" value="Genomic_DNA"/>
</dbReference>
<evidence type="ECO:0000256" key="1">
    <source>
        <dbReference type="SAM" id="MobiDB-lite"/>
    </source>
</evidence>
<organism evidence="2 3">
    <name type="scientific">Botrytis hyacinthi</name>
    <dbReference type="NCBI Taxonomy" id="278943"/>
    <lineage>
        <taxon>Eukaryota</taxon>
        <taxon>Fungi</taxon>
        <taxon>Dikarya</taxon>
        <taxon>Ascomycota</taxon>
        <taxon>Pezizomycotina</taxon>
        <taxon>Leotiomycetes</taxon>
        <taxon>Helotiales</taxon>
        <taxon>Sclerotiniaceae</taxon>
        <taxon>Botrytis</taxon>
    </lineage>
</organism>
<feature type="region of interest" description="Disordered" evidence="1">
    <location>
        <begin position="180"/>
        <end position="199"/>
    </location>
</feature>
<proteinExistence type="predicted"/>
<dbReference type="AlphaFoldDB" id="A0A4Z1GMZ5"/>
<feature type="region of interest" description="Disordered" evidence="1">
    <location>
        <begin position="391"/>
        <end position="413"/>
    </location>
</feature>
<evidence type="ECO:0000313" key="3">
    <source>
        <dbReference type="Proteomes" id="UP000297814"/>
    </source>
</evidence>
<accession>A0A4Z1GMZ5</accession>